<organism evidence="1 2">
    <name type="scientific">Tannerella sp. oral taxon BU063 isolate Cell 5</name>
    <dbReference type="NCBI Taxonomy" id="1410950"/>
    <lineage>
        <taxon>Bacteria</taxon>
        <taxon>Pseudomonadati</taxon>
        <taxon>Bacteroidota</taxon>
        <taxon>Bacteroidia</taxon>
        <taxon>Bacteroidales</taxon>
        <taxon>Tannerellaceae</taxon>
        <taxon>Tannerella</taxon>
    </lineage>
</organism>
<evidence type="ECO:0000313" key="2">
    <source>
        <dbReference type="Proteomes" id="UP000018872"/>
    </source>
</evidence>
<comment type="caution">
    <text evidence="1">The sequence shown here is derived from an EMBL/GenBank/DDBJ whole genome shotgun (WGS) entry which is preliminary data.</text>
</comment>
<dbReference type="EMBL" id="AYYC01000705">
    <property type="protein sequence ID" value="ETK04076.1"/>
    <property type="molecule type" value="Genomic_DNA"/>
</dbReference>
<gene>
    <name evidence="1" type="ORF">T229_10960</name>
</gene>
<dbReference type="AlphaFoldDB" id="W2CC66"/>
<dbReference type="Proteomes" id="UP000018872">
    <property type="component" value="Unassembled WGS sequence"/>
</dbReference>
<proteinExistence type="predicted"/>
<name>W2CC66_9BACT</name>
<sequence length="135" mass="15292">MELHITPKEQILRELEAIQACEEETISEEVSKVIEYGQMLAPYISRSGKLLADAKHHLNTRMKEDTFDALRKTAKQGGATAKAINAIVDSLCADERYLVDFAERVNRCGVHRLDWCRTLISKAKEDMRLSGMQPT</sequence>
<evidence type="ECO:0000313" key="1">
    <source>
        <dbReference type="EMBL" id="ETK04076.1"/>
    </source>
</evidence>
<dbReference type="PATRIC" id="fig|1410950.3.peg.1612"/>
<protein>
    <submittedName>
        <fullName evidence="1">Uncharacterized protein</fullName>
    </submittedName>
</protein>
<accession>W2CC66</accession>
<reference evidence="1 2" key="1">
    <citation type="submission" date="2013-11" db="EMBL/GenBank/DDBJ databases">
        <title>Single cell genomics of uncultured Tannerella BU063 (oral taxon 286).</title>
        <authorList>
            <person name="Beall C.J."/>
            <person name="Campbell A.G."/>
            <person name="Griffen A.L."/>
            <person name="Podar M."/>
            <person name="Leys E.J."/>
        </authorList>
    </citation>
    <scope>NUCLEOTIDE SEQUENCE [LARGE SCALE GENOMIC DNA]</scope>
    <source>
        <strain evidence="1">Cell 5</strain>
    </source>
</reference>